<dbReference type="AlphaFoldDB" id="A0A934RTJ3"/>
<comment type="caution">
    <text evidence="1">The sequence shown here is derived from an EMBL/GenBank/DDBJ whole genome shotgun (WGS) entry which is preliminary data.</text>
</comment>
<proteinExistence type="predicted"/>
<keyword evidence="2" id="KW-1185">Reference proteome</keyword>
<dbReference type="EMBL" id="JAENIO010000091">
    <property type="protein sequence ID" value="MBK1835692.1"/>
    <property type="molecule type" value="Genomic_DNA"/>
</dbReference>
<sequence length="105" mass="11884">MKVDSEVWNDGESLVLVERMFFDGSCRVVVISFGSKEVKSSLSKKLDGYFIEEMRLVPSDDGILYFWGFEGMEGVSIVHEKSALSEVQIRQKVRQSKATGSVREK</sequence>
<accession>A0A934RTJ3</accession>
<evidence type="ECO:0000313" key="1">
    <source>
        <dbReference type="EMBL" id="MBK1835692.1"/>
    </source>
</evidence>
<gene>
    <name evidence="1" type="ORF">JIN78_16635</name>
</gene>
<protein>
    <submittedName>
        <fullName evidence="1">Uncharacterized protein</fullName>
    </submittedName>
</protein>
<evidence type="ECO:0000313" key="2">
    <source>
        <dbReference type="Proteomes" id="UP000604083"/>
    </source>
</evidence>
<organism evidence="1 2">
    <name type="scientific">Roseibacillus ishigakijimensis</name>
    <dbReference type="NCBI Taxonomy" id="454146"/>
    <lineage>
        <taxon>Bacteria</taxon>
        <taxon>Pseudomonadati</taxon>
        <taxon>Verrucomicrobiota</taxon>
        <taxon>Verrucomicrobiia</taxon>
        <taxon>Verrucomicrobiales</taxon>
        <taxon>Verrucomicrobiaceae</taxon>
        <taxon>Roseibacillus</taxon>
    </lineage>
</organism>
<dbReference type="Proteomes" id="UP000604083">
    <property type="component" value="Unassembled WGS sequence"/>
</dbReference>
<name>A0A934RTJ3_9BACT</name>
<reference evidence="1" key="1">
    <citation type="submission" date="2021-01" db="EMBL/GenBank/DDBJ databases">
        <title>Modified the classification status of verrucomicrobia.</title>
        <authorList>
            <person name="Feng X."/>
        </authorList>
    </citation>
    <scope>NUCLEOTIDE SEQUENCE</scope>
    <source>
        <strain evidence="1">KCTC 12986</strain>
    </source>
</reference>